<evidence type="ECO:0000256" key="3">
    <source>
        <dbReference type="ARBA" id="ARBA00022640"/>
    </source>
</evidence>
<dbReference type="InterPro" id="IPR003593">
    <property type="entry name" value="AAA+_ATPase"/>
</dbReference>
<comment type="similarity">
    <text evidence="6">Belongs to the AAA ATPase family. Highly divergent.</text>
</comment>
<dbReference type="GO" id="GO:0009507">
    <property type="term" value="C:chloroplast"/>
    <property type="evidence" value="ECO:0007669"/>
    <property type="project" value="UniProtKB-SubCell"/>
</dbReference>
<feature type="domain" description="AAA+ ATPase" evidence="8">
    <location>
        <begin position="256"/>
        <end position="391"/>
    </location>
</feature>
<dbReference type="Pfam" id="PF00004">
    <property type="entry name" value="AAA"/>
    <property type="match status" value="1"/>
</dbReference>
<keyword evidence="3 9" id="KW-0934">Plastid</keyword>
<dbReference type="GO" id="GO:0016887">
    <property type="term" value="F:ATP hydrolysis activity"/>
    <property type="evidence" value="ECO:0007669"/>
    <property type="project" value="InterPro"/>
</dbReference>
<dbReference type="PANTHER" id="PTHR42960:SF1">
    <property type="entry name" value="YCF46 PROTEIN"/>
    <property type="match status" value="1"/>
</dbReference>
<evidence type="ECO:0000256" key="1">
    <source>
        <dbReference type="ARBA" id="ARBA00004229"/>
    </source>
</evidence>
<organism evidence="9">
    <name type="scientific">Erythrocystis saccata</name>
    <dbReference type="NCBI Taxonomy" id="2822695"/>
    <lineage>
        <taxon>Eukaryota</taxon>
        <taxon>Rhodophyta</taxon>
        <taxon>Florideophyceae</taxon>
        <taxon>Rhodymeniophycidae</taxon>
        <taxon>Ceramiales</taxon>
        <taxon>Rhodomelaceae</taxon>
        <taxon>Erythrocystis</taxon>
    </lineage>
</organism>
<evidence type="ECO:0000256" key="4">
    <source>
        <dbReference type="ARBA" id="ARBA00022741"/>
    </source>
</evidence>
<dbReference type="AlphaFoldDB" id="A0A8E6L2Y8"/>
<reference evidence="9" key="1">
    <citation type="submission" date="2021-03" db="EMBL/GenBank/DDBJ databases">
        <title>Transfer of the hemiparasitic marine red alga Erythrocystis saccata (Rhodomelaceae, Rhodophyta) to the tribe Streblocladieae inferred from organellar genome analysis.</title>
        <authorList>
            <person name="Hughey J.R."/>
        </authorList>
    </citation>
    <scope>NUCLEOTIDE SEQUENCE</scope>
</reference>
<dbReference type="PANTHER" id="PTHR42960">
    <property type="entry name" value="YCF46 PROTEIN"/>
    <property type="match status" value="1"/>
</dbReference>
<evidence type="ECO:0000256" key="5">
    <source>
        <dbReference type="ARBA" id="ARBA00022840"/>
    </source>
</evidence>
<gene>
    <name evidence="9" type="primary">ycf46</name>
</gene>
<protein>
    <recommendedName>
        <fullName evidence="7">Uncharacterized AAA domain-containing protein ycf46</fullName>
    </recommendedName>
</protein>
<evidence type="ECO:0000256" key="7">
    <source>
        <dbReference type="ARBA" id="ARBA00040480"/>
    </source>
</evidence>
<geneLocation type="chloroplast" evidence="9"/>
<dbReference type="GO" id="GO:0005524">
    <property type="term" value="F:ATP binding"/>
    <property type="evidence" value="ECO:0007669"/>
    <property type="project" value="UniProtKB-KW"/>
</dbReference>
<dbReference type="InterPro" id="IPR003959">
    <property type="entry name" value="ATPase_AAA_core"/>
</dbReference>
<evidence type="ECO:0000256" key="6">
    <source>
        <dbReference type="ARBA" id="ARBA00038088"/>
    </source>
</evidence>
<accession>A0A8E6L2Y8</accession>
<evidence type="ECO:0000256" key="2">
    <source>
        <dbReference type="ARBA" id="ARBA00022528"/>
    </source>
</evidence>
<dbReference type="SMART" id="SM00382">
    <property type="entry name" value="AAA"/>
    <property type="match status" value="1"/>
</dbReference>
<dbReference type="InterPro" id="IPR052381">
    <property type="entry name" value="AAA_domain_protein"/>
</dbReference>
<proteinExistence type="inferred from homology"/>
<sequence>MNFEQIIKKIIKSNNHIIYIYTQEEERLENILVKINKEIFSNRINIWDFIEGYQSQPNGFSSCKQNPLEAITLIEKYDTLNNNIFFLKDFNVFLKDIAINRKIKNLYKWLKKNKKYIFISGAEIQAPRDLNDYIRNIKLPLPNEQEINYEITTFFSETDMKIEKYYDVICKSYQGFSSKQIQNSLLELLEKNLTISEFVKIILKEKSENFSSINGIKFYTYNNKIIELAAFNNLKQWLQLRNIVFSKQANAYGIKSPKGVLLVGIQGTGKSLSARSISQEWNLPLLKMDIGKIFASTLGESENRIEKVIEITEAMAPCILWIDEIEKIFTKNSHNNDSGTTQRVVSIILNWLSEKEENIFILATANKINDLPIEMLRKGRFDEIFFVDLPNFKDRMHIFKVHLIKIRPMTWNKYNIYYLSKISNGFCGAEIEQAIINAMYLGFSERREFTSSDIVNSIQYIIPIAKTHSKEIKKMREWGYSGKIQIA</sequence>
<evidence type="ECO:0000259" key="8">
    <source>
        <dbReference type="SMART" id="SM00382"/>
    </source>
</evidence>
<name>A0A8E6L2Y8_9FLOR</name>
<comment type="subcellular location">
    <subcellularLocation>
        <location evidence="1">Plastid</location>
        <location evidence="1">Chloroplast</location>
    </subcellularLocation>
</comment>
<evidence type="ECO:0000313" key="9">
    <source>
        <dbReference type="EMBL" id="QVQ56653.1"/>
    </source>
</evidence>
<keyword evidence="4" id="KW-0547">Nucleotide-binding</keyword>
<keyword evidence="2 9" id="KW-0150">Chloroplast</keyword>
<keyword evidence="5" id="KW-0067">ATP-binding</keyword>
<dbReference type="EMBL" id="MW810349">
    <property type="protein sequence ID" value="QVQ56653.1"/>
    <property type="molecule type" value="Genomic_DNA"/>
</dbReference>